<dbReference type="PANTHER" id="PTHR21240:SF28">
    <property type="entry name" value="ISO-OROTATE DECARBOXYLASE (EUROFUNG)"/>
    <property type="match status" value="1"/>
</dbReference>
<dbReference type="InterPro" id="IPR032466">
    <property type="entry name" value="Metal_Hydrolase"/>
</dbReference>
<evidence type="ECO:0000313" key="3">
    <source>
        <dbReference type="EMBL" id="MYZ47260.1"/>
    </source>
</evidence>
<sequence>MSIDMIDAATADFRDLATEGFDTGRHLAHATEQADARGYEDFLIVDIDSHHYENEASAEIAEFIENPIIRHEVKYQGISRKGITTGFGQYQELGGRITRYPLRKSEKVPPHPHRDITLMRRWMDAMGVDVACMFPTPLLNLGLAPRVDLEVELAFAYNRWLCETILQEEPRLKSMLYMPFNDPDACLKTVEQFGDKPGVIGFMVTSTRYRGVYDNVYARTYRALEERGLPIGFHTGLGGQEPGLSLCNRFLTLHALGFAWHNMLHLSNWVINGIPERFPKLKTLWIEAGLAWLPFLMQRLDNEYMMRPSDAPLLKQKPSDYIRQMYFTSQPMEMVDNKRALELTFDMINAETQLLYSSDYPHWDMDLPSTIYDLPFLSEQAKRNILGGNAQRVFNLEPVFSERKLRRRAEKAMRAAV</sequence>
<dbReference type="GO" id="GO:0016831">
    <property type="term" value="F:carboxy-lyase activity"/>
    <property type="evidence" value="ECO:0007669"/>
    <property type="project" value="InterPro"/>
</dbReference>
<dbReference type="GO" id="GO:0005737">
    <property type="term" value="C:cytoplasm"/>
    <property type="evidence" value="ECO:0007669"/>
    <property type="project" value="TreeGrafter"/>
</dbReference>
<dbReference type="InterPro" id="IPR006680">
    <property type="entry name" value="Amidohydro-rel"/>
</dbReference>
<dbReference type="RefSeq" id="WP_161139612.1">
    <property type="nucleotide sequence ID" value="NZ_SPKJ01000012.1"/>
</dbReference>
<dbReference type="AlphaFoldDB" id="A0A964T2X6"/>
<dbReference type="InterPro" id="IPR032465">
    <property type="entry name" value="ACMSD"/>
</dbReference>
<protein>
    <submittedName>
        <fullName evidence="3">Amidohydrolase</fullName>
    </submittedName>
</protein>
<dbReference type="GO" id="GO:0016787">
    <property type="term" value="F:hydrolase activity"/>
    <property type="evidence" value="ECO:0007669"/>
    <property type="project" value="InterPro"/>
</dbReference>
<dbReference type="Gene3D" id="3.20.20.140">
    <property type="entry name" value="Metal-dependent hydrolases"/>
    <property type="match status" value="1"/>
</dbReference>
<keyword evidence="1" id="KW-0456">Lyase</keyword>
<evidence type="ECO:0000259" key="2">
    <source>
        <dbReference type="Pfam" id="PF04909"/>
    </source>
</evidence>
<dbReference type="EMBL" id="SPKJ01000012">
    <property type="protein sequence ID" value="MYZ47260.1"/>
    <property type="molecule type" value="Genomic_DNA"/>
</dbReference>
<proteinExistence type="predicted"/>
<organism evidence="3 4">
    <name type="scientific">Propylenella binzhouense</name>
    <dbReference type="NCBI Taxonomy" id="2555902"/>
    <lineage>
        <taxon>Bacteria</taxon>
        <taxon>Pseudomonadati</taxon>
        <taxon>Pseudomonadota</taxon>
        <taxon>Alphaproteobacteria</taxon>
        <taxon>Hyphomicrobiales</taxon>
        <taxon>Propylenellaceae</taxon>
        <taxon>Propylenella</taxon>
    </lineage>
</organism>
<dbReference type="Proteomes" id="UP000773614">
    <property type="component" value="Unassembled WGS sequence"/>
</dbReference>
<dbReference type="OrthoDB" id="149172at2"/>
<name>A0A964T2X6_9HYPH</name>
<keyword evidence="4" id="KW-1185">Reference proteome</keyword>
<dbReference type="PANTHER" id="PTHR21240">
    <property type="entry name" value="2-AMINO-3-CARBOXYLMUCONATE-6-SEMIALDEHYDE DECARBOXYLASE"/>
    <property type="match status" value="1"/>
</dbReference>
<comment type="caution">
    <text evidence="3">The sequence shown here is derived from an EMBL/GenBank/DDBJ whole genome shotgun (WGS) entry which is preliminary data.</text>
</comment>
<evidence type="ECO:0000256" key="1">
    <source>
        <dbReference type="ARBA" id="ARBA00023239"/>
    </source>
</evidence>
<gene>
    <name evidence="3" type="ORF">E4O86_05980</name>
</gene>
<dbReference type="Pfam" id="PF04909">
    <property type="entry name" value="Amidohydro_2"/>
    <property type="match status" value="1"/>
</dbReference>
<dbReference type="SUPFAM" id="SSF51556">
    <property type="entry name" value="Metallo-dependent hydrolases"/>
    <property type="match status" value="1"/>
</dbReference>
<evidence type="ECO:0000313" key="4">
    <source>
        <dbReference type="Proteomes" id="UP000773614"/>
    </source>
</evidence>
<feature type="domain" description="Amidohydrolase-related" evidence="2">
    <location>
        <begin position="146"/>
        <end position="396"/>
    </location>
</feature>
<accession>A0A964T2X6</accession>
<reference evidence="3" key="1">
    <citation type="submission" date="2019-03" db="EMBL/GenBank/DDBJ databases">
        <title>Afifella sp. nov., isolated from activated sludge.</title>
        <authorList>
            <person name="Li Q."/>
            <person name="Liu Y."/>
        </authorList>
    </citation>
    <scope>NUCLEOTIDE SEQUENCE</scope>
    <source>
        <strain evidence="3">L72</strain>
    </source>
</reference>
<dbReference type="GO" id="GO:0019748">
    <property type="term" value="P:secondary metabolic process"/>
    <property type="evidence" value="ECO:0007669"/>
    <property type="project" value="TreeGrafter"/>
</dbReference>